<dbReference type="EMBL" id="QLMC01000001">
    <property type="protein sequence ID" value="RAK03112.1"/>
    <property type="molecule type" value="Genomic_DNA"/>
</dbReference>
<dbReference type="RefSeq" id="WP_111627251.1">
    <property type="nucleotide sequence ID" value="NZ_QLMC01000001.1"/>
</dbReference>
<evidence type="ECO:0000313" key="2">
    <source>
        <dbReference type="EMBL" id="RAK03112.1"/>
    </source>
</evidence>
<evidence type="ECO:0000256" key="1">
    <source>
        <dbReference type="SAM" id="SignalP"/>
    </source>
</evidence>
<accession>A0A327XBU6</accession>
<gene>
    <name evidence="2" type="ORF">LX87_01234</name>
</gene>
<feature type="signal peptide" evidence="1">
    <location>
        <begin position="1"/>
        <end position="22"/>
    </location>
</feature>
<dbReference type="AlphaFoldDB" id="A0A327XBU6"/>
<organism evidence="2 3">
    <name type="scientific">Larkinella arboricola</name>
    <dbReference type="NCBI Taxonomy" id="643671"/>
    <lineage>
        <taxon>Bacteria</taxon>
        <taxon>Pseudomonadati</taxon>
        <taxon>Bacteroidota</taxon>
        <taxon>Cytophagia</taxon>
        <taxon>Cytophagales</taxon>
        <taxon>Spirosomataceae</taxon>
        <taxon>Larkinella</taxon>
    </lineage>
</organism>
<name>A0A327XBU6_LARAB</name>
<evidence type="ECO:0000313" key="3">
    <source>
        <dbReference type="Proteomes" id="UP000248790"/>
    </source>
</evidence>
<comment type="caution">
    <text evidence="2">The sequence shown here is derived from an EMBL/GenBank/DDBJ whole genome shotgun (WGS) entry which is preliminary data.</text>
</comment>
<feature type="chain" id="PRO_5016390521" evidence="1">
    <location>
        <begin position="23"/>
        <end position="119"/>
    </location>
</feature>
<dbReference type="Proteomes" id="UP000248790">
    <property type="component" value="Unassembled WGS sequence"/>
</dbReference>
<sequence length="119" mass="13701">MKACIVFALLFAFVLTYCPAFSQSQKGKQLLPSYDQIRQKDREIDDYINKDGTAQITQKDSVNLFNYPSGTVTYLLNGKPSSDIQYVKRVLSRKGRIIESLSIHRPNQHGKRLIEIKYE</sequence>
<dbReference type="OrthoDB" id="960499at2"/>
<keyword evidence="1" id="KW-0732">Signal</keyword>
<protein>
    <submittedName>
        <fullName evidence="2">Uncharacterized protein</fullName>
    </submittedName>
</protein>
<proteinExistence type="predicted"/>
<keyword evidence="3" id="KW-1185">Reference proteome</keyword>
<reference evidence="2 3" key="1">
    <citation type="submission" date="2018-06" db="EMBL/GenBank/DDBJ databases">
        <title>Genomic Encyclopedia of Archaeal and Bacterial Type Strains, Phase II (KMG-II): from individual species to whole genera.</title>
        <authorList>
            <person name="Goeker M."/>
        </authorList>
    </citation>
    <scope>NUCLEOTIDE SEQUENCE [LARGE SCALE GENOMIC DNA]</scope>
    <source>
        <strain evidence="2 3">DSM 21851</strain>
    </source>
</reference>